<dbReference type="AlphaFoldDB" id="A0A9X2CXJ5"/>
<dbReference type="EMBL" id="JAJKBJ010000001">
    <property type="protein sequence ID" value="MCL9682592.1"/>
    <property type="molecule type" value="Genomic_DNA"/>
</dbReference>
<gene>
    <name evidence="1" type="ORF">LOX96_00630</name>
</gene>
<evidence type="ECO:0000313" key="1">
    <source>
        <dbReference type="EMBL" id="MCL9682592.1"/>
    </source>
</evidence>
<dbReference type="Proteomes" id="UP001139721">
    <property type="component" value="Unassembled WGS sequence"/>
</dbReference>
<dbReference type="RefSeq" id="WP_250419843.1">
    <property type="nucleotide sequence ID" value="NZ_JAJKBJ010000001.1"/>
</dbReference>
<evidence type="ECO:0000313" key="2">
    <source>
        <dbReference type="Proteomes" id="UP001139721"/>
    </source>
</evidence>
<organism evidence="1 2">
    <name type="scientific">Legionella maioricensis</name>
    <dbReference type="NCBI Taxonomy" id="2896528"/>
    <lineage>
        <taxon>Bacteria</taxon>
        <taxon>Pseudomonadati</taxon>
        <taxon>Pseudomonadota</taxon>
        <taxon>Gammaproteobacteria</taxon>
        <taxon>Legionellales</taxon>
        <taxon>Legionellaceae</taxon>
        <taxon>Legionella</taxon>
    </lineage>
</organism>
<name>A0A9X2CXJ5_9GAMM</name>
<reference evidence="1" key="1">
    <citation type="submission" date="2021-11" db="EMBL/GenBank/DDBJ databases">
        <title>Legionella maioricencis sp. nov., a new species isolated from hot water samples in Mallorca.</title>
        <authorList>
            <person name="Crespi S."/>
            <person name="Drasar V."/>
            <person name="Salva-Serra F."/>
            <person name="Jaen-Luchoro D."/>
            <person name="Pineiro-Iglesias B."/>
            <person name="Aliaga F."/>
            <person name="Fernandez-Juarez V."/>
            <person name="Coll G."/>
            <person name="Moore E.R.B."/>
            <person name="Bennasar-Figueras A."/>
        </authorList>
    </citation>
    <scope>NUCLEOTIDE SEQUENCE</scope>
    <source>
        <strain evidence="1">HCPI-6</strain>
    </source>
</reference>
<proteinExistence type="predicted"/>
<sequence>MSALPQDLTAKQRGIQFGRPKKMNEEQKLLAQQLLEENKSVSEIAKTFKFIKQQYIVCKIDKEFEYALKDIKFFQHQGRQTENTNWMSFPNRTLYLFLSYHAV</sequence>
<comment type="caution">
    <text evidence="1">The sequence shown here is derived from an EMBL/GenBank/DDBJ whole genome shotgun (WGS) entry which is preliminary data.</text>
</comment>
<keyword evidence="2" id="KW-1185">Reference proteome</keyword>
<accession>A0A9X2CXJ5</accession>
<dbReference type="CDD" id="cd00569">
    <property type="entry name" value="HTH_Hin_like"/>
    <property type="match status" value="1"/>
</dbReference>
<protein>
    <submittedName>
        <fullName evidence="1">Hin recombinase</fullName>
    </submittedName>
</protein>